<evidence type="ECO:0000313" key="3">
    <source>
        <dbReference type="Proteomes" id="UP001610446"/>
    </source>
</evidence>
<organism evidence="2 3">
    <name type="scientific">Aspergillus pseudoustus</name>
    <dbReference type="NCBI Taxonomy" id="1810923"/>
    <lineage>
        <taxon>Eukaryota</taxon>
        <taxon>Fungi</taxon>
        <taxon>Dikarya</taxon>
        <taxon>Ascomycota</taxon>
        <taxon>Pezizomycotina</taxon>
        <taxon>Eurotiomycetes</taxon>
        <taxon>Eurotiomycetidae</taxon>
        <taxon>Eurotiales</taxon>
        <taxon>Aspergillaceae</taxon>
        <taxon>Aspergillus</taxon>
        <taxon>Aspergillus subgen. Nidulantes</taxon>
    </lineage>
</organism>
<evidence type="ECO:0000256" key="1">
    <source>
        <dbReference type="SAM" id="MobiDB-lite"/>
    </source>
</evidence>
<dbReference type="EMBL" id="JBFXLU010000169">
    <property type="protein sequence ID" value="KAL2836929.1"/>
    <property type="molecule type" value="Genomic_DNA"/>
</dbReference>
<name>A0ABR4JAC2_9EURO</name>
<reference evidence="2 3" key="1">
    <citation type="submission" date="2024-07" db="EMBL/GenBank/DDBJ databases">
        <title>Section-level genome sequencing and comparative genomics of Aspergillus sections Usti and Cavernicolus.</title>
        <authorList>
            <consortium name="Lawrence Berkeley National Laboratory"/>
            <person name="Nybo J.L."/>
            <person name="Vesth T.C."/>
            <person name="Theobald S."/>
            <person name="Frisvad J.C."/>
            <person name="Larsen T.O."/>
            <person name="Kjaerboelling I."/>
            <person name="Rothschild-Mancinelli K."/>
            <person name="Lyhne E.K."/>
            <person name="Kogle M.E."/>
            <person name="Barry K."/>
            <person name="Clum A."/>
            <person name="Na H."/>
            <person name="Ledsgaard L."/>
            <person name="Lin J."/>
            <person name="Lipzen A."/>
            <person name="Kuo A."/>
            <person name="Riley R."/>
            <person name="Mondo S."/>
            <person name="Labutti K."/>
            <person name="Haridas S."/>
            <person name="Pangalinan J."/>
            <person name="Salamov A.A."/>
            <person name="Simmons B.A."/>
            <person name="Magnuson J.K."/>
            <person name="Chen J."/>
            <person name="Drula E."/>
            <person name="Henrissat B."/>
            <person name="Wiebenga A."/>
            <person name="Lubbers R.J."/>
            <person name="Gomes A.C."/>
            <person name="Makela M.R."/>
            <person name="Stajich J."/>
            <person name="Grigoriev I.V."/>
            <person name="Mortensen U.H."/>
            <person name="De Vries R.P."/>
            <person name="Baker S.E."/>
            <person name="Andersen M.R."/>
        </authorList>
    </citation>
    <scope>NUCLEOTIDE SEQUENCE [LARGE SCALE GENOMIC DNA]</scope>
    <source>
        <strain evidence="2 3">CBS 123904</strain>
    </source>
</reference>
<sequence length="137" mass="15502">MARGHRKRGSNPGRPRDQHDVTTLPAGYFIELPFEIVDHIASYMDRETIIAFRYSNKFAAQYSDYPFKRNYCHTLCTDFSRKDFEMFQQRLSNRTSVFAIDTLSISAKIPMGTPEQSTVVSAAAERDKVVGPPSACG</sequence>
<keyword evidence="3" id="KW-1185">Reference proteome</keyword>
<proteinExistence type="predicted"/>
<evidence type="ECO:0008006" key="4">
    <source>
        <dbReference type="Google" id="ProtNLM"/>
    </source>
</evidence>
<protein>
    <recommendedName>
        <fullName evidence="4">F-box domain-containing protein</fullName>
    </recommendedName>
</protein>
<dbReference type="Proteomes" id="UP001610446">
    <property type="component" value="Unassembled WGS sequence"/>
</dbReference>
<evidence type="ECO:0000313" key="2">
    <source>
        <dbReference type="EMBL" id="KAL2836929.1"/>
    </source>
</evidence>
<gene>
    <name evidence="2" type="ORF">BJY01DRAFT_251722</name>
</gene>
<comment type="caution">
    <text evidence="2">The sequence shown here is derived from an EMBL/GenBank/DDBJ whole genome shotgun (WGS) entry which is preliminary data.</text>
</comment>
<accession>A0ABR4JAC2</accession>
<feature type="region of interest" description="Disordered" evidence="1">
    <location>
        <begin position="1"/>
        <end position="20"/>
    </location>
</feature>